<dbReference type="Proteomes" id="UP000034646">
    <property type="component" value="Unassembled WGS sequence"/>
</dbReference>
<organism evidence="3 4">
    <name type="scientific">Candidatus Nomurabacteria bacterium GW2011_GWA2_43_15</name>
    <dbReference type="NCBI Taxonomy" id="1618738"/>
    <lineage>
        <taxon>Bacteria</taxon>
        <taxon>Candidatus Nomuraibacteriota</taxon>
    </lineage>
</organism>
<proteinExistence type="predicted"/>
<evidence type="ECO:0000256" key="1">
    <source>
        <dbReference type="SAM" id="Phobius"/>
    </source>
</evidence>
<comment type="caution">
    <text evidence="3">The sequence shown here is derived from an EMBL/GenBank/DDBJ whole genome shotgun (WGS) entry which is preliminary data.</text>
</comment>
<keyword evidence="1" id="KW-0472">Membrane</keyword>
<dbReference type="EMBL" id="LCFS01000004">
    <property type="protein sequence ID" value="KKT00993.1"/>
    <property type="molecule type" value="Genomic_DNA"/>
</dbReference>
<accession>A0A0G1DTQ0</accession>
<dbReference type="AlphaFoldDB" id="A0A0G1DTQ0"/>
<sequence>MSNFEEEKLNRGAREIREIRMTAEEKERVLKNILSSSPMSPLPVRSPYADYFHTLLSGFSKKHFAYVAVFCLAVVLGGGAVFASQGSLPGNILYSLKVGVIEPVHSVFIFSPETRARYQSNLATLRLIEAEALKSENRLDIIKEKKLAALLEKHVENFSKIMENHGREESVSENASDDIVINFQAEMNAHARVLDFIGQGEERIESEPTANIKISKTARDSATKVRDAFKNNMEQREAEETPHKYENRKNAVQSIIDSTAIDINRVSADSSPVKQKIIEDTNETLNQAREFLREVDEENEEEDFHDAYLKLLDSESSAREAGIFLETGLKWREKNNKEE</sequence>
<evidence type="ECO:0000313" key="4">
    <source>
        <dbReference type="Proteomes" id="UP000034646"/>
    </source>
</evidence>
<keyword evidence="1" id="KW-1133">Transmembrane helix</keyword>
<protein>
    <recommendedName>
        <fullName evidence="2">DUF5667 domain-containing protein</fullName>
    </recommendedName>
</protein>
<evidence type="ECO:0000313" key="3">
    <source>
        <dbReference type="EMBL" id="KKT00993.1"/>
    </source>
</evidence>
<reference evidence="3 4" key="1">
    <citation type="journal article" date="2015" name="Nature">
        <title>rRNA introns, odd ribosomes, and small enigmatic genomes across a large radiation of phyla.</title>
        <authorList>
            <person name="Brown C.T."/>
            <person name="Hug L.A."/>
            <person name="Thomas B.C."/>
            <person name="Sharon I."/>
            <person name="Castelle C.J."/>
            <person name="Singh A."/>
            <person name="Wilkins M.J."/>
            <person name="Williams K.H."/>
            <person name="Banfield J.F."/>
        </authorList>
    </citation>
    <scope>NUCLEOTIDE SEQUENCE [LARGE SCALE GENOMIC DNA]</scope>
</reference>
<gene>
    <name evidence="3" type="ORF">UV76_C0004G0025</name>
</gene>
<feature type="transmembrane region" description="Helical" evidence="1">
    <location>
        <begin position="64"/>
        <end position="83"/>
    </location>
</feature>
<dbReference type="Pfam" id="PF18915">
    <property type="entry name" value="DUF5667"/>
    <property type="match status" value="1"/>
</dbReference>
<dbReference type="InterPro" id="IPR043725">
    <property type="entry name" value="DUF5667"/>
</dbReference>
<keyword evidence="1" id="KW-0812">Transmembrane</keyword>
<evidence type="ECO:0000259" key="2">
    <source>
        <dbReference type="Pfam" id="PF18915"/>
    </source>
</evidence>
<dbReference type="STRING" id="1618738.UV76_C0004G0025"/>
<name>A0A0G1DTQ0_9BACT</name>
<feature type="domain" description="DUF5667" evidence="2">
    <location>
        <begin position="86"/>
        <end position="174"/>
    </location>
</feature>